<keyword evidence="4" id="KW-1185">Reference proteome</keyword>
<feature type="region of interest" description="Disordered" evidence="1">
    <location>
        <begin position="603"/>
        <end position="643"/>
    </location>
</feature>
<feature type="domain" description="BZIP" evidence="2">
    <location>
        <begin position="232"/>
        <end position="284"/>
    </location>
</feature>
<evidence type="ECO:0000256" key="1">
    <source>
        <dbReference type="SAM" id="MobiDB-lite"/>
    </source>
</evidence>
<dbReference type="PANTHER" id="PTHR40618">
    <property type="entry name" value="B-ZIP TRANSCRIPTION FACTOR (EUROFUNG)-RELATED"/>
    <property type="match status" value="1"/>
</dbReference>
<feature type="region of interest" description="Disordered" evidence="1">
    <location>
        <begin position="1"/>
        <end position="87"/>
    </location>
</feature>
<dbReference type="EMBL" id="JAWHQM010000003">
    <property type="protein sequence ID" value="KAK5626018.1"/>
    <property type="molecule type" value="Genomic_DNA"/>
</dbReference>
<gene>
    <name evidence="3" type="ORF">RRF57_001734</name>
</gene>
<protein>
    <recommendedName>
        <fullName evidence="2">BZIP domain-containing protein</fullName>
    </recommendedName>
</protein>
<evidence type="ECO:0000313" key="4">
    <source>
        <dbReference type="Proteomes" id="UP001305414"/>
    </source>
</evidence>
<comment type="caution">
    <text evidence="3">The sequence shown here is derived from an EMBL/GenBank/DDBJ whole genome shotgun (WGS) entry which is preliminary data.</text>
</comment>
<evidence type="ECO:0000313" key="3">
    <source>
        <dbReference type="EMBL" id="KAK5626018.1"/>
    </source>
</evidence>
<dbReference type="InterPro" id="IPR046347">
    <property type="entry name" value="bZIP_sf"/>
</dbReference>
<dbReference type="Gene3D" id="1.20.5.170">
    <property type="match status" value="1"/>
</dbReference>
<accession>A0AAN7Z3U9</accession>
<proteinExistence type="predicted"/>
<feature type="region of interest" description="Disordered" evidence="1">
    <location>
        <begin position="307"/>
        <end position="363"/>
    </location>
</feature>
<feature type="compositionally biased region" description="Low complexity" evidence="1">
    <location>
        <begin position="341"/>
        <end position="356"/>
    </location>
</feature>
<organism evidence="3 4">
    <name type="scientific">Xylaria bambusicola</name>
    <dbReference type="NCBI Taxonomy" id="326684"/>
    <lineage>
        <taxon>Eukaryota</taxon>
        <taxon>Fungi</taxon>
        <taxon>Dikarya</taxon>
        <taxon>Ascomycota</taxon>
        <taxon>Pezizomycotina</taxon>
        <taxon>Sordariomycetes</taxon>
        <taxon>Xylariomycetidae</taxon>
        <taxon>Xylariales</taxon>
        <taxon>Xylariaceae</taxon>
        <taxon>Xylaria</taxon>
    </lineage>
</organism>
<dbReference type="CDD" id="cd14688">
    <property type="entry name" value="bZIP_YAP"/>
    <property type="match status" value="1"/>
</dbReference>
<name>A0AAN7Z3U9_9PEZI</name>
<feature type="region of interest" description="Disordered" evidence="1">
    <location>
        <begin position="108"/>
        <end position="146"/>
    </location>
</feature>
<dbReference type="GO" id="GO:0003700">
    <property type="term" value="F:DNA-binding transcription factor activity"/>
    <property type="evidence" value="ECO:0007669"/>
    <property type="project" value="InterPro"/>
</dbReference>
<dbReference type="AlphaFoldDB" id="A0AAN7Z3U9"/>
<dbReference type="Proteomes" id="UP001305414">
    <property type="component" value="Unassembled WGS sequence"/>
</dbReference>
<dbReference type="PANTHER" id="PTHR40618:SF1">
    <property type="entry name" value="B-ZIP TRANSCRIPTION FACTOR (EUROFUNG)"/>
    <property type="match status" value="1"/>
</dbReference>
<dbReference type="InterPro" id="IPR004827">
    <property type="entry name" value="bZIP"/>
</dbReference>
<feature type="compositionally biased region" description="Low complexity" evidence="1">
    <location>
        <begin position="59"/>
        <end position="73"/>
    </location>
</feature>
<dbReference type="Pfam" id="PF00170">
    <property type="entry name" value="bZIP_1"/>
    <property type="match status" value="1"/>
</dbReference>
<feature type="compositionally biased region" description="Polar residues" evidence="1">
    <location>
        <begin position="611"/>
        <end position="620"/>
    </location>
</feature>
<evidence type="ECO:0000259" key="2">
    <source>
        <dbReference type="Pfam" id="PF00170"/>
    </source>
</evidence>
<reference evidence="3 4" key="1">
    <citation type="submission" date="2023-10" db="EMBL/GenBank/DDBJ databases">
        <title>Draft genome sequence of Xylaria bambusicola isolate GMP-LS, the root and basal stem rot pathogen of sugarcane in Indonesia.</title>
        <authorList>
            <person name="Selvaraj P."/>
            <person name="Muralishankar V."/>
            <person name="Muruganantham S."/>
            <person name="Sp S."/>
            <person name="Haryani S."/>
            <person name="Lau K.J.X."/>
            <person name="Naqvi N.I."/>
        </authorList>
    </citation>
    <scope>NUCLEOTIDE SEQUENCE [LARGE SCALE GENOMIC DNA]</scope>
    <source>
        <strain evidence="3">GMP-LS</strain>
    </source>
</reference>
<feature type="compositionally biased region" description="Basic and acidic residues" evidence="1">
    <location>
        <begin position="204"/>
        <end position="236"/>
    </location>
</feature>
<sequence>MSYPVDNGINSGSINNHTQHPYPYAYPQPQQRHQLPQHGQHHHQQQQATPCFGLVSPFHNDNNSSNNNHNTNTQHPQSTFPVNPAYNRPSFGLGSSAYVAIPPGALAPQEQDTSLTNTAVPPPKLLPWDSQSGTSSRQHAGLTTGTSLYQPDMRYIKGPLDVLNAEQYDDGRYTARRGLYKPEAHVLSTATATSNPKKRGRKVSQNDRIEPIEEIKRARGRPRLEPGDHQDMKERRKEQIRMAQRAYRYRKETTINHLAAKVAGLEAGNHELNADFQKVMEYVNKHDIAAQNPELGRRLQQFQSTLTRRCSETASPGDDDTASDAKPRGDSALPHRSQMNSQTRSSRLESQSSASLPTTQQPQPLLGGIIVTHEPETQPVIPDSAHPSDASIEDGTLTFVRMANIDNASFGYPMSFLDSSMQTPWSLPWEPLSMLDSGAYLERTFGRRLHRRTTERAAKLLSIPDLPIEAILRVFGFVIHYASLDEIKQRIKSTLSRGADEDMNAYAQPFHHVGGSGTHFASGAKTIAFPEGAPFPNSGFGMGPFNEKTTTVRDDLLDHLQHAKLPGWEGEWFDAYEVEQYLAQQSISLPQGGGDGYVDIPPGEFYDNPLEGSQTKRNNGGSTGNVQGGSMRNNPAYPSPGSSIESMLSVPAQTDLWSSGSLGPEYLASMSDNISSVIAYHNTGSLGFPDSSQYGYAASSNAMNLVTSQARNKRVWFSVDKFIESLGAKCTCVGKGPAFRKKDVVTAFWEATKPGSE</sequence>
<feature type="region of interest" description="Disordered" evidence="1">
    <location>
        <begin position="190"/>
        <end position="236"/>
    </location>
</feature>
<feature type="compositionally biased region" description="Low complexity" evidence="1">
    <location>
        <begin position="17"/>
        <end position="38"/>
    </location>
</feature>
<feature type="compositionally biased region" description="Polar residues" evidence="1">
    <location>
        <begin position="129"/>
        <end position="146"/>
    </location>
</feature>
<feature type="compositionally biased region" description="Polar residues" evidence="1">
    <location>
        <begin position="110"/>
        <end position="119"/>
    </location>
</feature>
<dbReference type="SUPFAM" id="SSF57959">
    <property type="entry name" value="Leucine zipper domain"/>
    <property type="match status" value="1"/>
</dbReference>